<comment type="similarity">
    <text evidence="1">Belongs to the 5-formyltetrahydrofolate cyclo-ligase family.</text>
</comment>
<comment type="catalytic activity">
    <reaction evidence="4">
        <text>(6S)-5-formyl-5,6,7,8-tetrahydrofolate + ATP = (6R)-5,10-methenyltetrahydrofolate + ADP + phosphate</text>
        <dbReference type="Rhea" id="RHEA:10488"/>
        <dbReference type="ChEBI" id="CHEBI:30616"/>
        <dbReference type="ChEBI" id="CHEBI:43474"/>
        <dbReference type="ChEBI" id="CHEBI:57455"/>
        <dbReference type="ChEBI" id="CHEBI:57457"/>
        <dbReference type="ChEBI" id="CHEBI:456216"/>
        <dbReference type="EC" id="6.3.3.2"/>
    </reaction>
</comment>
<evidence type="ECO:0000313" key="9">
    <source>
        <dbReference type="Proteomes" id="UP000799767"/>
    </source>
</evidence>
<dbReference type="InterPro" id="IPR024185">
    <property type="entry name" value="FTHF_cligase-like_sf"/>
</dbReference>
<evidence type="ECO:0000256" key="3">
    <source>
        <dbReference type="ARBA" id="ARBA00022840"/>
    </source>
</evidence>
<reference evidence="8" key="1">
    <citation type="journal article" date="2020" name="Stud. Mycol.">
        <title>101 Dothideomycetes genomes: a test case for predicting lifestyles and emergence of pathogens.</title>
        <authorList>
            <person name="Haridas S."/>
            <person name="Albert R."/>
            <person name="Binder M."/>
            <person name="Bloem J."/>
            <person name="Labutti K."/>
            <person name="Salamov A."/>
            <person name="Andreopoulos B."/>
            <person name="Baker S."/>
            <person name="Barry K."/>
            <person name="Bills G."/>
            <person name="Bluhm B."/>
            <person name="Cannon C."/>
            <person name="Castanera R."/>
            <person name="Culley D."/>
            <person name="Daum C."/>
            <person name="Ezra D."/>
            <person name="Gonzalez J."/>
            <person name="Henrissat B."/>
            <person name="Kuo A."/>
            <person name="Liang C."/>
            <person name="Lipzen A."/>
            <person name="Lutzoni F."/>
            <person name="Magnuson J."/>
            <person name="Mondo S."/>
            <person name="Nolan M."/>
            <person name="Ohm R."/>
            <person name="Pangilinan J."/>
            <person name="Park H.-J."/>
            <person name="Ramirez L."/>
            <person name="Alfaro M."/>
            <person name="Sun H."/>
            <person name="Tritt A."/>
            <person name="Yoshinaga Y."/>
            <person name="Zwiers L.-H."/>
            <person name="Turgeon B."/>
            <person name="Goodwin S."/>
            <person name="Spatafora J."/>
            <person name="Crous P."/>
            <person name="Grigoriev I."/>
        </authorList>
    </citation>
    <scope>NUCLEOTIDE SEQUENCE</scope>
    <source>
        <strain evidence="8">CBS 113389</strain>
    </source>
</reference>
<gene>
    <name evidence="8" type="ORF">BDY17DRAFT_321858</name>
</gene>
<feature type="binding site" evidence="6">
    <location>
        <position position="60"/>
    </location>
    <ligand>
        <name>substrate</name>
    </ligand>
</feature>
<evidence type="ECO:0000313" key="8">
    <source>
        <dbReference type="EMBL" id="KAF2484971.1"/>
    </source>
</evidence>
<name>A0A6A6PYZ8_9PEZI</name>
<dbReference type="OrthoDB" id="2015992at2759"/>
<dbReference type="Proteomes" id="UP000799767">
    <property type="component" value="Unassembled WGS sequence"/>
</dbReference>
<sequence length="245" mass="26654">MATTKDKKKDLRKHIKSLTSSLPETETSTQSQKVRDILINLPQYQNASRLSIYLSMPKGELQTDGLVQHALTSGKQVFVPYLSGSGRSSTMDMLRLQSLEEFHSLPRDDWGIPTLPSATIGERENAAGGKGLVEIEEIEARYGPEAQQAGYATDPGRKDGEGTLDLIVMPGVCFDYGLSRLGHGGGYYDGFLTRFSGDGTRKPFLVGLCLAEQLLAMGQEVPTTNSDWIVDALAVGDGRLLTLDD</sequence>
<dbReference type="EMBL" id="MU001633">
    <property type="protein sequence ID" value="KAF2484971.1"/>
    <property type="molecule type" value="Genomic_DNA"/>
</dbReference>
<evidence type="ECO:0000256" key="6">
    <source>
        <dbReference type="PIRSR" id="PIRSR006806-1"/>
    </source>
</evidence>
<dbReference type="PANTHER" id="PTHR23407:SF1">
    <property type="entry name" value="5-FORMYLTETRAHYDROFOLATE CYCLO-LIGASE"/>
    <property type="match status" value="1"/>
</dbReference>
<dbReference type="RefSeq" id="XP_033591540.1">
    <property type="nucleotide sequence ID" value="XM_033736708.1"/>
</dbReference>
<feature type="binding site" evidence="6">
    <location>
        <begin position="180"/>
        <end position="188"/>
    </location>
    <ligand>
        <name>ATP</name>
        <dbReference type="ChEBI" id="CHEBI:30616"/>
    </ligand>
</feature>
<dbReference type="AlphaFoldDB" id="A0A6A6PYZ8"/>
<dbReference type="InterPro" id="IPR002698">
    <property type="entry name" value="FTHF_cligase"/>
</dbReference>
<feature type="compositionally biased region" description="Low complexity" evidence="7">
    <location>
        <begin position="17"/>
        <end position="32"/>
    </location>
</feature>
<evidence type="ECO:0000256" key="5">
    <source>
        <dbReference type="ARBA" id="ARBA00038966"/>
    </source>
</evidence>
<keyword evidence="2 6" id="KW-0547">Nucleotide-binding</keyword>
<proteinExistence type="inferred from homology"/>
<protein>
    <recommendedName>
        <fullName evidence="5">5-formyltetrahydrofolate cyclo-ligase</fullName>
        <ecNumber evidence="5">6.3.3.2</ecNumber>
    </recommendedName>
</protein>
<dbReference type="Gene3D" id="3.40.50.10420">
    <property type="entry name" value="NagB/RpiA/CoA transferase-like"/>
    <property type="match status" value="1"/>
</dbReference>
<evidence type="ECO:0000256" key="4">
    <source>
        <dbReference type="ARBA" id="ARBA00036539"/>
    </source>
</evidence>
<dbReference type="GO" id="GO:0035999">
    <property type="term" value="P:tetrahydrofolate interconversion"/>
    <property type="evidence" value="ECO:0007669"/>
    <property type="project" value="TreeGrafter"/>
</dbReference>
<keyword evidence="3 6" id="KW-0067">ATP-binding</keyword>
<feature type="binding site" evidence="6">
    <location>
        <position position="54"/>
    </location>
    <ligand>
        <name>substrate</name>
    </ligand>
</feature>
<feature type="region of interest" description="Disordered" evidence="7">
    <location>
        <begin position="1"/>
        <end position="32"/>
    </location>
</feature>
<dbReference type="SUPFAM" id="SSF100950">
    <property type="entry name" value="NagB/RpiA/CoA transferase-like"/>
    <property type="match status" value="1"/>
</dbReference>
<evidence type="ECO:0000256" key="1">
    <source>
        <dbReference type="ARBA" id="ARBA00010638"/>
    </source>
</evidence>
<dbReference type="PANTHER" id="PTHR23407">
    <property type="entry name" value="ATPASE INHIBITOR/5-FORMYLTETRAHYDROFOLATE CYCLO-LIGASE"/>
    <property type="match status" value="1"/>
</dbReference>
<dbReference type="GO" id="GO:0030272">
    <property type="term" value="F:5-formyltetrahydrofolate cyclo-ligase activity"/>
    <property type="evidence" value="ECO:0007669"/>
    <property type="project" value="UniProtKB-EC"/>
</dbReference>
<dbReference type="GO" id="GO:0005524">
    <property type="term" value="F:ATP binding"/>
    <property type="evidence" value="ECO:0007669"/>
    <property type="project" value="UniProtKB-KW"/>
</dbReference>
<dbReference type="GeneID" id="54477710"/>
<evidence type="ECO:0000256" key="7">
    <source>
        <dbReference type="SAM" id="MobiDB-lite"/>
    </source>
</evidence>
<keyword evidence="9" id="KW-1185">Reference proteome</keyword>
<evidence type="ECO:0000256" key="2">
    <source>
        <dbReference type="ARBA" id="ARBA00022741"/>
    </source>
</evidence>
<dbReference type="PIRSF" id="PIRSF006806">
    <property type="entry name" value="FTHF_cligase"/>
    <property type="match status" value="1"/>
</dbReference>
<dbReference type="Pfam" id="PF01812">
    <property type="entry name" value="5-FTHF_cyc-lig"/>
    <property type="match status" value="1"/>
</dbReference>
<dbReference type="EC" id="6.3.3.2" evidence="5"/>
<feature type="binding site" evidence="6">
    <location>
        <begin position="8"/>
        <end position="12"/>
    </location>
    <ligand>
        <name>ATP</name>
        <dbReference type="ChEBI" id="CHEBI:30616"/>
    </ligand>
</feature>
<dbReference type="GO" id="GO:0005739">
    <property type="term" value="C:mitochondrion"/>
    <property type="evidence" value="ECO:0007669"/>
    <property type="project" value="TreeGrafter"/>
</dbReference>
<dbReference type="InterPro" id="IPR037171">
    <property type="entry name" value="NagB/RpiA_transferase-like"/>
</dbReference>
<dbReference type="GO" id="GO:0009396">
    <property type="term" value="P:folic acid-containing compound biosynthetic process"/>
    <property type="evidence" value="ECO:0007669"/>
    <property type="project" value="TreeGrafter"/>
</dbReference>
<accession>A0A6A6PYZ8</accession>
<keyword evidence="8" id="KW-0436">Ligase</keyword>
<organism evidence="8 9">
    <name type="scientific">Neohortaea acidophila</name>
    <dbReference type="NCBI Taxonomy" id="245834"/>
    <lineage>
        <taxon>Eukaryota</taxon>
        <taxon>Fungi</taxon>
        <taxon>Dikarya</taxon>
        <taxon>Ascomycota</taxon>
        <taxon>Pezizomycotina</taxon>
        <taxon>Dothideomycetes</taxon>
        <taxon>Dothideomycetidae</taxon>
        <taxon>Mycosphaerellales</taxon>
        <taxon>Teratosphaeriaceae</taxon>
        <taxon>Neohortaea</taxon>
    </lineage>
</organism>